<dbReference type="Gene3D" id="3.30.420.40">
    <property type="match status" value="2"/>
</dbReference>
<proteinExistence type="inferred from homology"/>
<dbReference type="InterPro" id="IPR018484">
    <property type="entry name" value="FGGY_N"/>
</dbReference>
<dbReference type="Pfam" id="PF02782">
    <property type="entry name" value="FGGY_C"/>
    <property type="match status" value="1"/>
</dbReference>
<protein>
    <submittedName>
        <fullName evidence="6">Sugar kinase</fullName>
    </submittedName>
</protein>
<gene>
    <name evidence="6" type="ORF">HIR78_10070</name>
</gene>
<feature type="domain" description="Carbohydrate kinase FGGY C-terminal" evidence="5">
    <location>
        <begin position="256"/>
        <end position="439"/>
    </location>
</feature>
<dbReference type="PANTHER" id="PTHR43095:SF2">
    <property type="entry name" value="GLUCONOKINASE"/>
    <property type="match status" value="1"/>
</dbReference>
<dbReference type="OrthoDB" id="9805576at2"/>
<evidence type="ECO:0000256" key="1">
    <source>
        <dbReference type="ARBA" id="ARBA00009156"/>
    </source>
</evidence>
<feature type="domain" description="Carbohydrate kinase FGGY N-terminal" evidence="4">
    <location>
        <begin position="7"/>
        <end position="244"/>
    </location>
</feature>
<keyword evidence="3 6" id="KW-0418">Kinase</keyword>
<dbReference type="PANTHER" id="PTHR43095">
    <property type="entry name" value="SUGAR KINASE"/>
    <property type="match status" value="1"/>
</dbReference>
<keyword evidence="2" id="KW-0808">Transferase</keyword>
<evidence type="ECO:0000256" key="3">
    <source>
        <dbReference type="ARBA" id="ARBA00022777"/>
    </source>
</evidence>
<dbReference type="EMBL" id="CP052842">
    <property type="protein sequence ID" value="QJP88358.1"/>
    <property type="molecule type" value="Genomic_DNA"/>
</dbReference>
<dbReference type="GO" id="GO:0016301">
    <property type="term" value="F:kinase activity"/>
    <property type="evidence" value="ECO:0007669"/>
    <property type="project" value="UniProtKB-KW"/>
</dbReference>
<evidence type="ECO:0000259" key="4">
    <source>
        <dbReference type="Pfam" id="PF00370"/>
    </source>
</evidence>
<dbReference type="InterPro" id="IPR043129">
    <property type="entry name" value="ATPase_NBD"/>
</dbReference>
<dbReference type="AlphaFoldDB" id="A0A6M3ZBA3"/>
<accession>A0A6M3ZBA3</accession>
<dbReference type="SUPFAM" id="SSF53067">
    <property type="entry name" value="Actin-like ATPase domain"/>
    <property type="match status" value="2"/>
</dbReference>
<dbReference type="Pfam" id="PF00370">
    <property type="entry name" value="FGGY_N"/>
    <property type="match status" value="1"/>
</dbReference>
<dbReference type="InterPro" id="IPR000577">
    <property type="entry name" value="Carb_kinase_FGGY"/>
</dbReference>
<comment type="similarity">
    <text evidence="1">Belongs to the FGGY kinase family.</text>
</comment>
<sequence>MKKQKGYLVFDIGTGNARVAVVSVTGSVLTVEREDIEYSTETLYPDSRYFSPQVLWKQVMNLAKRALSRSCDIDIIGLTSTSQRQGIVLIDQNGNPFLGLPNIDNRGREWEAGIPDWEEIYSSTGRLPTALFSALKLYGLKQRQPSLWEKTASFTSISDWVTYQLSGILTYEPSQATETLLFDVKQNTWSEEMCDIFGFSPSILPPLVRAGTAIGTIANEYASELGLSINAKVIAGGGDTQLAVKSTGAGLEDIVIVSGTTTPITKITEDHGDTKHKAWLNCHTDQGHWLVETNPGITGLNYQKLKQIFYPNETYEVMEEEISALAKEDHACVAALGSYLSAEKNALTRGGFLFDAPLSAHLKRAHFVRAALEEIAFSIKWNFDILTEVTPFERDYVWVCGGGFQSKALTQYIADLLQKKVYVQEGYHQASVVGAAVICNETFQLTEEMSANVRVIEPKDCQIELALYEEWKQTQRFFSGSESKVLI</sequence>
<dbReference type="RefSeq" id="WP_004399436.1">
    <property type="nucleotide sequence ID" value="NC_000964.3"/>
</dbReference>
<reference evidence="6" key="1">
    <citation type="submission" date="2020-04" db="EMBL/GenBank/DDBJ databases">
        <title>Phage recombination drives evolution of spore-forming Bacilli.</title>
        <authorList>
            <person name="Dragos A."/>
            <person name="Kovacs A.T."/>
        </authorList>
    </citation>
    <scope>NUCLEOTIDE SEQUENCE</scope>
    <source>
        <strain evidence="6">168</strain>
    </source>
</reference>
<evidence type="ECO:0000313" key="6">
    <source>
        <dbReference type="EMBL" id="QJP88358.1"/>
    </source>
</evidence>
<dbReference type="PIRSF" id="PIRSF000538">
    <property type="entry name" value="GlpK"/>
    <property type="match status" value="1"/>
</dbReference>
<dbReference type="KEGG" id="bsu:BSU18550"/>
<evidence type="ECO:0000259" key="5">
    <source>
        <dbReference type="Pfam" id="PF02782"/>
    </source>
</evidence>
<dbReference type="GO" id="GO:0005975">
    <property type="term" value="P:carbohydrate metabolic process"/>
    <property type="evidence" value="ECO:0007669"/>
    <property type="project" value="InterPro"/>
</dbReference>
<dbReference type="InterPro" id="IPR018485">
    <property type="entry name" value="FGGY_C"/>
</dbReference>
<dbReference type="InterPro" id="IPR050406">
    <property type="entry name" value="FGGY_Carb_Kinase"/>
</dbReference>
<organism evidence="6">
    <name type="scientific">Bacillus subtilis (strain 168)</name>
    <dbReference type="NCBI Taxonomy" id="224308"/>
    <lineage>
        <taxon>Bacteria</taxon>
        <taxon>Bacillati</taxon>
        <taxon>Bacillota</taxon>
        <taxon>Bacilli</taxon>
        <taxon>Bacillales</taxon>
        <taxon>Bacillaceae</taxon>
        <taxon>Bacillus</taxon>
    </lineage>
</organism>
<evidence type="ECO:0000256" key="2">
    <source>
        <dbReference type="ARBA" id="ARBA00022679"/>
    </source>
</evidence>
<dbReference type="CDD" id="cd07798">
    <property type="entry name" value="ASKHA_NBD_FGGY_YoaC-like"/>
    <property type="match status" value="1"/>
</dbReference>
<name>A0A6M3ZBA3_BACSU</name>
<dbReference type="SMR" id="A0A6M3ZBA3"/>